<dbReference type="RefSeq" id="WP_194211586.1">
    <property type="nucleotide sequence ID" value="NZ_CP061205.1"/>
</dbReference>
<keyword evidence="3 6" id="KW-0812">Transmembrane</keyword>
<keyword evidence="4 6" id="KW-1133">Transmembrane helix</keyword>
<evidence type="ECO:0000256" key="2">
    <source>
        <dbReference type="ARBA" id="ARBA00022475"/>
    </source>
</evidence>
<evidence type="ECO:0000256" key="5">
    <source>
        <dbReference type="ARBA" id="ARBA00023136"/>
    </source>
</evidence>
<evidence type="ECO:0000256" key="3">
    <source>
        <dbReference type="ARBA" id="ARBA00022692"/>
    </source>
</evidence>
<evidence type="ECO:0000256" key="4">
    <source>
        <dbReference type="ARBA" id="ARBA00022989"/>
    </source>
</evidence>
<evidence type="ECO:0000313" key="7">
    <source>
        <dbReference type="EMBL" id="MFC3051362.1"/>
    </source>
</evidence>
<evidence type="ECO:0000313" key="8">
    <source>
        <dbReference type="Proteomes" id="UP001595444"/>
    </source>
</evidence>
<accession>A0ABV7D2L7</accession>
<dbReference type="EMBL" id="JBHRSL010000002">
    <property type="protein sequence ID" value="MFC3051362.1"/>
    <property type="molecule type" value="Genomic_DNA"/>
</dbReference>
<dbReference type="PANTHER" id="PTHR30250">
    <property type="entry name" value="PST FAMILY PREDICTED COLANIC ACID TRANSPORTER"/>
    <property type="match status" value="1"/>
</dbReference>
<feature type="transmembrane region" description="Helical" evidence="6">
    <location>
        <begin position="167"/>
        <end position="186"/>
    </location>
</feature>
<comment type="caution">
    <text evidence="7">The sequence shown here is derived from an EMBL/GenBank/DDBJ whole genome shotgun (WGS) entry which is preliminary data.</text>
</comment>
<name>A0ABV7D2L7_9PROT</name>
<feature type="transmembrane region" description="Helical" evidence="6">
    <location>
        <begin position="411"/>
        <end position="433"/>
    </location>
</feature>
<dbReference type="PANTHER" id="PTHR30250:SF11">
    <property type="entry name" value="O-ANTIGEN TRANSPORTER-RELATED"/>
    <property type="match status" value="1"/>
</dbReference>
<feature type="transmembrane region" description="Helical" evidence="6">
    <location>
        <begin position="92"/>
        <end position="115"/>
    </location>
</feature>
<evidence type="ECO:0000256" key="1">
    <source>
        <dbReference type="ARBA" id="ARBA00004651"/>
    </source>
</evidence>
<keyword evidence="8" id="KW-1185">Reference proteome</keyword>
<organism evidence="7 8">
    <name type="scientific">Kordiimonas pumila</name>
    <dbReference type="NCBI Taxonomy" id="2161677"/>
    <lineage>
        <taxon>Bacteria</taxon>
        <taxon>Pseudomonadati</taxon>
        <taxon>Pseudomonadota</taxon>
        <taxon>Alphaproteobacteria</taxon>
        <taxon>Kordiimonadales</taxon>
        <taxon>Kordiimonadaceae</taxon>
        <taxon>Kordiimonas</taxon>
    </lineage>
</organism>
<feature type="transmembrane region" description="Helical" evidence="6">
    <location>
        <begin position="135"/>
        <end position="155"/>
    </location>
</feature>
<sequence>MTDPLNSAPLKSHEERIAGGAGLAFVGRMGALIEVASVIAFTWAYGAATFGLYAVLWSYIKVATGIAEAAMPTALQRYIPKAGADADNITGFALKISFFFGCIIALPITLFAPYLAGFISAADADAEKLVTVMRLYAWVLPFWTVVEVATAAVRATRNFGPEIKVRIFYEQGIRLVAAMAFAALGLFTYGLFLAHLLSVIAAAILALKLVAKHYNFRAIIKAPLQGETPKEILKYCYAIMPANLIKRLFSEFPVMFLNFMLPGAQGAAAGGYYSVARKIASALQAVRMTFEYVMAPLAAEKEGHGDRKALDSMYGYATRLSVTIALPFGAALILARHDILAAMRPEFEAATAAIAILCAGRVFEAATGPSSSIIEMLGHRLLPPANGMAGLIVMLALGFHLIPLYGVTGAAIAAACGLNTTAGLSLIQAKFLFGLTPYNRQMLRPMAAAILLSGILLALVPYSFQWQPPYGIVTALFLLLVGLVGIIRFGLAPEDAAALGKIGKRKKTKKTS</sequence>
<keyword evidence="5 6" id="KW-0472">Membrane</keyword>
<evidence type="ECO:0000256" key="6">
    <source>
        <dbReference type="SAM" id="Phobius"/>
    </source>
</evidence>
<dbReference type="Proteomes" id="UP001595444">
    <property type="component" value="Unassembled WGS sequence"/>
</dbReference>
<comment type="subcellular location">
    <subcellularLocation>
        <location evidence="1">Cell membrane</location>
        <topology evidence="1">Multi-pass membrane protein</topology>
    </subcellularLocation>
</comment>
<proteinExistence type="predicted"/>
<protein>
    <submittedName>
        <fullName evidence="7">Lipopolysaccharide biosynthesis protein</fullName>
    </submittedName>
</protein>
<dbReference type="InterPro" id="IPR050833">
    <property type="entry name" value="Poly_Biosynth_Transport"/>
</dbReference>
<feature type="transmembrane region" description="Helical" evidence="6">
    <location>
        <begin position="316"/>
        <end position="335"/>
    </location>
</feature>
<reference evidence="8" key="1">
    <citation type="journal article" date="2019" name="Int. J. Syst. Evol. Microbiol.">
        <title>The Global Catalogue of Microorganisms (GCM) 10K type strain sequencing project: providing services to taxonomists for standard genome sequencing and annotation.</title>
        <authorList>
            <consortium name="The Broad Institute Genomics Platform"/>
            <consortium name="The Broad Institute Genome Sequencing Center for Infectious Disease"/>
            <person name="Wu L."/>
            <person name="Ma J."/>
        </authorList>
    </citation>
    <scope>NUCLEOTIDE SEQUENCE [LARGE SCALE GENOMIC DNA]</scope>
    <source>
        <strain evidence="8">KCTC 62164</strain>
    </source>
</reference>
<feature type="transmembrane region" description="Helical" evidence="6">
    <location>
        <begin position="445"/>
        <end position="464"/>
    </location>
</feature>
<keyword evidence="2" id="KW-1003">Cell membrane</keyword>
<gene>
    <name evidence="7" type="ORF">ACFOKA_05550</name>
</gene>
<feature type="transmembrane region" description="Helical" evidence="6">
    <location>
        <begin position="470"/>
        <end position="491"/>
    </location>
</feature>